<sequence>MGMEEKVEQIHAMTTQLMSMVSRVLERMDSLETRMDGLEIEMTHMRTDVYDRLDIQRSQLAQNTEKIRVLHTQEQRRSSG</sequence>
<accession>A0ABV5AL81</accession>
<gene>
    <name evidence="2" type="ORF">KKP3000_002476</name>
</gene>
<proteinExistence type="predicted"/>
<dbReference type="Proteomes" id="UP001579974">
    <property type="component" value="Unassembled WGS sequence"/>
</dbReference>
<dbReference type="EMBL" id="JBDXSU010000030">
    <property type="protein sequence ID" value="MFB5192886.1"/>
    <property type="molecule type" value="Genomic_DNA"/>
</dbReference>
<keyword evidence="3" id="KW-1185">Reference proteome</keyword>
<evidence type="ECO:0000256" key="1">
    <source>
        <dbReference type="SAM" id="Coils"/>
    </source>
</evidence>
<name>A0ABV5AL81_9BACL</name>
<keyword evidence="1" id="KW-0175">Coiled coil</keyword>
<dbReference type="RefSeq" id="WP_275475177.1">
    <property type="nucleotide sequence ID" value="NZ_CP162940.1"/>
</dbReference>
<evidence type="ECO:0000313" key="3">
    <source>
        <dbReference type="Proteomes" id="UP001579974"/>
    </source>
</evidence>
<comment type="caution">
    <text evidence="2">The sequence shown here is derived from an EMBL/GenBank/DDBJ whole genome shotgun (WGS) entry which is preliminary data.</text>
</comment>
<evidence type="ECO:0008006" key="4">
    <source>
        <dbReference type="Google" id="ProtNLM"/>
    </source>
</evidence>
<feature type="coiled-coil region" evidence="1">
    <location>
        <begin position="21"/>
        <end position="48"/>
    </location>
</feature>
<protein>
    <recommendedName>
        <fullName evidence="4">t-SNARE coiled-coil homology domain-containing protein</fullName>
    </recommendedName>
</protein>
<reference evidence="2 3" key="1">
    <citation type="journal article" date="2024" name="Int. J. Mol. Sci.">
        <title>Exploration of Alicyclobacillus spp. Genome in Search of Antibiotic Resistance.</title>
        <authorList>
            <person name="Bucka-Kolendo J."/>
            <person name="Kiousi D.E."/>
            <person name="Dekowska A."/>
            <person name="Mikolajczuk-Szczyrba A."/>
            <person name="Karadedos D.M."/>
            <person name="Michael P."/>
            <person name="Galanis A."/>
            <person name="Sokolowska B."/>
        </authorList>
    </citation>
    <scope>NUCLEOTIDE SEQUENCE [LARGE SCALE GENOMIC DNA]</scope>
    <source>
        <strain evidence="2 3">KKP 3000</strain>
    </source>
</reference>
<organism evidence="2 3">
    <name type="scientific">Alicyclobacillus fastidiosus</name>
    <dbReference type="NCBI Taxonomy" id="392011"/>
    <lineage>
        <taxon>Bacteria</taxon>
        <taxon>Bacillati</taxon>
        <taxon>Bacillota</taxon>
        <taxon>Bacilli</taxon>
        <taxon>Bacillales</taxon>
        <taxon>Alicyclobacillaceae</taxon>
        <taxon>Alicyclobacillus</taxon>
    </lineage>
</organism>
<evidence type="ECO:0000313" key="2">
    <source>
        <dbReference type="EMBL" id="MFB5192886.1"/>
    </source>
</evidence>